<name>A0A9D7HU83_9PROT</name>
<evidence type="ECO:0000313" key="8">
    <source>
        <dbReference type="EMBL" id="MBK6973420.1"/>
    </source>
</evidence>
<evidence type="ECO:0000256" key="7">
    <source>
        <dbReference type="SAM" id="Phobius"/>
    </source>
</evidence>
<evidence type="ECO:0000256" key="3">
    <source>
        <dbReference type="ARBA" id="ARBA00022475"/>
    </source>
</evidence>
<reference evidence="8" key="1">
    <citation type="submission" date="2020-10" db="EMBL/GenBank/DDBJ databases">
        <title>Connecting structure to function with the recovery of over 1000 high-quality activated sludge metagenome-assembled genomes encoding full-length rRNA genes using long-read sequencing.</title>
        <authorList>
            <person name="Singleton C.M."/>
            <person name="Petriglieri F."/>
            <person name="Kristensen J.M."/>
            <person name="Kirkegaard R.H."/>
            <person name="Michaelsen T.Y."/>
            <person name="Andersen M.H."/>
            <person name="Karst S.M."/>
            <person name="Dueholm M.S."/>
            <person name="Nielsen P.H."/>
            <person name="Albertsen M."/>
        </authorList>
    </citation>
    <scope>NUCLEOTIDE SEQUENCE</scope>
    <source>
        <strain evidence="8">Bjer_18-Q3-R1-45_BAT3C.347</strain>
    </source>
</reference>
<proteinExistence type="predicted"/>
<accession>A0A9D7HU83</accession>
<dbReference type="EMBL" id="JADJEV010000003">
    <property type="protein sequence ID" value="MBK6973420.1"/>
    <property type="molecule type" value="Genomic_DNA"/>
</dbReference>
<evidence type="ECO:0000256" key="2">
    <source>
        <dbReference type="ARBA" id="ARBA00022448"/>
    </source>
</evidence>
<sequence>MNFPAELFPGPWYAVALLPWLAAVGWAVWRAPWKRLGEGTQLHAWLALVVTLTLLWSMKAGVKPGLDFHLLGATVMTLAFGPQLAIVGLSIVLAAATLNGAAGWSAYALNGLVMVVLPVLASNAILRFTERRLPNHLFVYLFVDAFIGASAVIMIMGMTSTTVMLLAGVYPAEYLFSQYLPYMLLLSFSEGWLSGMALTLMVIYKPEWVATFDDRRYLLNK</sequence>
<feature type="transmembrane region" description="Helical" evidence="7">
    <location>
        <begin position="138"/>
        <end position="159"/>
    </location>
</feature>
<dbReference type="Proteomes" id="UP000807785">
    <property type="component" value="Unassembled WGS sequence"/>
</dbReference>
<evidence type="ECO:0000256" key="5">
    <source>
        <dbReference type="ARBA" id="ARBA00022989"/>
    </source>
</evidence>
<feature type="transmembrane region" description="Helical" evidence="7">
    <location>
        <begin position="70"/>
        <end position="98"/>
    </location>
</feature>
<keyword evidence="3" id="KW-1003">Cell membrane</keyword>
<protein>
    <submittedName>
        <fullName evidence="8">Energy-coupling factor ABC transporter permease</fullName>
    </submittedName>
</protein>
<organism evidence="8 9">
    <name type="scientific">Candidatus Methylophosphatis roskildensis</name>
    <dbReference type="NCBI Taxonomy" id="2899263"/>
    <lineage>
        <taxon>Bacteria</taxon>
        <taxon>Pseudomonadati</taxon>
        <taxon>Pseudomonadota</taxon>
        <taxon>Betaproteobacteria</taxon>
        <taxon>Nitrosomonadales</taxon>
        <taxon>Sterolibacteriaceae</taxon>
        <taxon>Candidatus Methylophosphatis</taxon>
    </lineage>
</organism>
<feature type="transmembrane region" description="Helical" evidence="7">
    <location>
        <begin position="179"/>
        <end position="204"/>
    </location>
</feature>
<keyword evidence="4 7" id="KW-0812">Transmembrane</keyword>
<dbReference type="Gene3D" id="1.10.1760.20">
    <property type="match status" value="1"/>
</dbReference>
<feature type="transmembrane region" description="Helical" evidence="7">
    <location>
        <begin position="12"/>
        <end position="29"/>
    </location>
</feature>
<feature type="transmembrane region" description="Helical" evidence="7">
    <location>
        <begin position="104"/>
        <end position="126"/>
    </location>
</feature>
<comment type="caution">
    <text evidence="8">The sequence shown here is derived from an EMBL/GenBank/DDBJ whole genome shotgun (WGS) entry which is preliminary data.</text>
</comment>
<dbReference type="GO" id="GO:0000041">
    <property type="term" value="P:transition metal ion transport"/>
    <property type="evidence" value="ECO:0007669"/>
    <property type="project" value="InterPro"/>
</dbReference>
<evidence type="ECO:0000313" key="9">
    <source>
        <dbReference type="Proteomes" id="UP000807785"/>
    </source>
</evidence>
<feature type="transmembrane region" description="Helical" evidence="7">
    <location>
        <begin position="41"/>
        <end position="58"/>
    </location>
</feature>
<evidence type="ECO:0000256" key="4">
    <source>
        <dbReference type="ARBA" id="ARBA00022692"/>
    </source>
</evidence>
<evidence type="ECO:0000256" key="1">
    <source>
        <dbReference type="ARBA" id="ARBA00004651"/>
    </source>
</evidence>
<keyword evidence="2" id="KW-0813">Transport</keyword>
<dbReference type="Pfam" id="PF01891">
    <property type="entry name" value="CbiM"/>
    <property type="match status" value="1"/>
</dbReference>
<keyword evidence="5 7" id="KW-1133">Transmembrane helix</keyword>
<comment type="subcellular location">
    <subcellularLocation>
        <location evidence="1">Cell membrane</location>
        <topology evidence="1">Multi-pass membrane protein</topology>
    </subcellularLocation>
</comment>
<dbReference type="AlphaFoldDB" id="A0A9D7HU83"/>
<dbReference type="GO" id="GO:0005886">
    <property type="term" value="C:plasma membrane"/>
    <property type="evidence" value="ECO:0007669"/>
    <property type="project" value="UniProtKB-SubCell"/>
</dbReference>
<dbReference type="InterPro" id="IPR002751">
    <property type="entry name" value="CbiM/NikMN"/>
</dbReference>
<evidence type="ECO:0000256" key="6">
    <source>
        <dbReference type="ARBA" id="ARBA00023136"/>
    </source>
</evidence>
<keyword evidence="6 7" id="KW-0472">Membrane</keyword>
<gene>
    <name evidence="8" type="ORF">IPH26_10905</name>
</gene>